<evidence type="ECO:0000313" key="2">
    <source>
        <dbReference type="EMBL" id="CAI2372973.1"/>
    </source>
</evidence>
<evidence type="ECO:0000313" key="3">
    <source>
        <dbReference type="Proteomes" id="UP001295684"/>
    </source>
</evidence>
<proteinExistence type="predicted"/>
<gene>
    <name evidence="2" type="ORF">ECRASSUSDP1_LOCUS14310</name>
</gene>
<name>A0AAD1XHU2_EUPCR</name>
<sequence>MHNKRVQMMNNKDKFIEKPAVQVKDFRNTLPSYSNHIAPEASSNKKEVGKFNSQNIYGKMYKQMLHTSPTIRLERAKPKSMVQRNRKAESSLKYTSIKTLCGDTQTDLDSISTIKTPRCIFSQTKIRKSRFQKKLACYEYVRDKREYQPSLPPRKHWNKLRREKKSVNSPSTIFRVVKNHKPFSFDGTVSLNPRLVLETPKKDYKDPDYNFCDVKPRFPSTKDQHPSLKSNSKRPSTVITSSRQPLINENSVLHRDFLKFLSDNNIKVTHSSPPKVTSATSSPRVCSQR</sequence>
<feature type="region of interest" description="Disordered" evidence="1">
    <location>
        <begin position="216"/>
        <end position="240"/>
    </location>
</feature>
<comment type="caution">
    <text evidence="2">The sequence shown here is derived from an EMBL/GenBank/DDBJ whole genome shotgun (WGS) entry which is preliminary data.</text>
</comment>
<organism evidence="2 3">
    <name type="scientific">Euplotes crassus</name>
    <dbReference type="NCBI Taxonomy" id="5936"/>
    <lineage>
        <taxon>Eukaryota</taxon>
        <taxon>Sar</taxon>
        <taxon>Alveolata</taxon>
        <taxon>Ciliophora</taxon>
        <taxon>Intramacronucleata</taxon>
        <taxon>Spirotrichea</taxon>
        <taxon>Hypotrichia</taxon>
        <taxon>Euplotida</taxon>
        <taxon>Euplotidae</taxon>
        <taxon>Moneuplotes</taxon>
    </lineage>
</organism>
<feature type="compositionally biased region" description="Basic and acidic residues" evidence="1">
    <location>
        <begin position="216"/>
        <end position="226"/>
    </location>
</feature>
<dbReference type="AlphaFoldDB" id="A0AAD1XHU2"/>
<accession>A0AAD1XHU2</accession>
<keyword evidence="3" id="KW-1185">Reference proteome</keyword>
<dbReference type="EMBL" id="CAMPGE010014294">
    <property type="protein sequence ID" value="CAI2372973.1"/>
    <property type="molecule type" value="Genomic_DNA"/>
</dbReference>
<feature type="compositionally biased region" description="Polar residues" evidence="1">
    <location>
        <begin position="227"/>
        <end position="240"/>
    </location>
</feature>
<feature type="region of interest" description="Disordered" evidence="1">
    <location>
        <begin position="270"/>
        <end position="289"/>
    </location>
</feature>
<reference evidence="2" key="1">
    <citation type="submission" date="2023-07" db="EMBL/GenBank/DDBJ databases">
        <authorList>
            <consortium name="AG Swart"/>
            <person name="Singh M."/>
            <person name="Singh A."/>
            <person name="Seah K."/>
            <person name="Emmerich C."/>
        </authorList>
    </citation>
    <scope>NUCLEOTIDE SEQUENCE</scope>
    <source>
        <strain evidence="2">DP1</strain>
    </source>
</reference>
<protein>
    <submittedName>
        <fullName evidence="2">Uncharacterized protein</fullName>
    </submittedName>
</protein>
<dbReference type="Proteomes" id="UP001295684">
    <property type="component" value="Unassembled WGS sequence"/>
</dbReference>
<evidence type="ECO:0000256" key="1">
    <source>
        <dbReference type="SAM" id="MobiDB-lite"/>
    </source>
</evidence>